<dbReference type="SUPFAM" id="SSF46785">
    <property type="entry name" value="Winged helix' DNA-binding domain"/>
    <property type="match status" value="1"/>
</dbReference>
<dbReference type="AlphaFoldDB" id="A0A4R5PQK5"/>
<dbReference type="Proteomes" id="UP000295131">
    <property type="component" value="Unassembled WGS sequence"/>
</dbReference>
<keyword evidence="4" id="KW-0804">Transcription</keyword>
<dbReference type="RefSeq" id="WP_133283751.1">
    <property type="nucleotide sequence ID" value="NZ_SMSI01000001.1"/>
</dbReference>
<keyword evidence="3" id="KW-0238">DNA-binding</keyword>
<evidence type="ECO:0000256" key="2">
    <source>
        <dbReference type="ARBA" id="ARBA00023015"/>
    </source>
</evidence>
<accession>A0A4R5PQK5</accession>
<dbReference type="InterPro" id="IPR036388">
    <property type="entry name" value="WH-like_DNA-bd_sf"/>
</dbReference>
<evidence type="ECO:0000256" key="1">
    <source>
        <dbReference type="ARBA" id="ARBA00009437"/>
    </source>
</evidence>
<dbReference type="InterPro" id="IPR058163">
    <property type="entry name" value="LysR-type_TF_proteobact-type"/>
</dbReference>
<comment type="caution">
    <text evidence="6">The sequence shown here is derived from an EMBL/GenBank/DDBJ whole genome shotgun (WGS) entry which is preliminary data.</text>
</comment>
<protein>
    <submittedName>
        <fullName evidence="6">LysR family transcriptional regulator</fullName>
    </submittedName>
</protein>
<comment type="similarity">
    <text evidence="1">Belongs to the LysR transcriptional regulatory family.</text>
</comment>
<evidence type="ECO:0000313" key="6">
    <source>
        <dbReference type="EMBL" id="TDH38917.1"/>
    </source>
</evidence>
<dbReference type="PANTHER" id="PTHR30537:SF3">
    <property type="entry name" value="TRANSCRIPTIONAL REGULATORY PROTEIN"/>
    <property type="match status" value="1"/>
</dbReference>
<dbReference type="Pfam" id="PF00126">
    <property type="entry name" value="HTH_1"/>
    <property type="match status" value="1"/>
</dbReference>
<feature type="domain" description="HTH lysR-type" evidence="5">
    <location>
        <begin position="6"/>
        <end position="63"/>
    </location>
</feature>
<dbReference type="SUPFAM" id="SSF53850">
    <property type="entry name" value="Periplasmic binding protein-like II"/>
    <property type="match status" value="1"/>
</dbReference>
<organism evidence="6 7">
    <name type="scientific">Pseudohoeflea suaedae</name>
    <dbReference type="NCBI Taxonomy" id="877384"/>
    <lineage>
        <taxon>Bacteria</taxon>
        <taxon>Pseudomonadati</taxon>
        <taxon>Pseudomonadota</taxon>
        <taxon>Alphaproteobacteria</taxon>
        <taxon>Hyphomicrobiales</taxon>
        <taxon>Rhizobiaceae</taxon>
        <taxon>Pseudohoeflea</taxon>
    </lineage>
</organism>
<keyword evidence="7" id="KW-1185">Reference proteome</keyword>
<dbReference type="Gene3D" id="1.10.10.10">
    <property type="entry name" value="Winged helix-like DNA-binding domain superfamily/Winged helix DNA-binding domain"/>
    <property type="match status" value="1"/>
</dbReference>
<dbReference type="EMBL" id="SMSI01000001">
    <property type="protein sequence ID" value="TDH38917.1"/>
    <property type="molecule type" value="Genomic_DNA"/>
</dbReference>
<dbReference type="Pfam" id="PF03466">
    <property type="entry name" value="LysR_substrate"/>
    <property type="match status" value="1"/>
</dbReference>
<dbReference type="GO" id="GO:0043565">
    <property type="term" value="F:sequence-specific DNA binding"/>
    <property type="evidence" value="ECO:0007669"/>
    <property type="project" value="TreeGrafter"/>
</dbReference>
<dbReference type="Gene3D" id="3.40.190.290">
    <property type="match status" value="1"/>
</dbReference>
<keyword evidence="2" id="KW-0805">Transcription regulation</keyword>
<dbReference type="OrthoDB" id="9798121at2"/>
<sequence>MSQSDIGWELWRSFLAVMSERSLSGAARSLGVSQPTIGRHIDQLETALGVGLFTRAQNGLTPTDLATALEPQAQGMAASAAALSRTASAGANSEDGMVRVSATEIMSSEMLPLIFEPLLREHPGLQLEIDASNRTVDLLRRDADIAVRMQRPEQGALLARKLGVLRLGLFATRQYLGNRPLPDKPSDLAEHRIIGPDRDPIYRSRFSSTVPEISPEIFTYRSDSHTTQLAALRAGIGIGICQVWIAENQPDLVPVLPESVHFELEVWLTMHEDLRHSRRIKMVYDHIAACLPAYLT</sequence>
<proteinExistence type="inferred from homology"/>
<dbReference type="GO" id="GO:0003700">
    <property type="term" value="F:DNA-binding transcription factor activity"/>
    <property type="evidence" value="ECO:0007669"/>
    <property type="project" value="InterPro"/>
</dbReference>
<dbReference type="PANTHER" id="PTHR30537">
    <property type="entry name" value="HTH-TYPE TRANSCRIPTIONAL REGULATOR"/>
    <property type="match status" value="1"/>
</dbReference>
<gene>
    <name evidence="6" type="ORF">E2A64_07440</name>
</gene>
<name>A0A4R5PQK5_9HYPH</name>
<evidence type="ECO:0000313" key="7">
    <source>
        <dbReference type="Proteomes" id="UP000295131"/>
    </source>
</evidence>
<dbReference type="InterPro" id="IPR000847">
    <property type="entry name" value="LysR_HTH_N"/>
</dbReference>
<reference evidence="6 7" key="1">
    <citation type="journal article" date="2013" name="Int. J. Syst. Evol. Microbiol.">
        <title>Hoeflea suaedae sp. nov., an endophytic bacterium isolated from the root of the halophyte Suaeda maritima.</title>
        <authorList>
            <person name="Chung E.J."/>
            <person name="Park J.A."/>
            <person name="Pramanik P."/>
            <person name="Bibi F."/>
            <person name="Jeon C.O."/>
            <person name="Chung Y.R."/>
        </authorList>
    </citation>
    <scope>NUCLEOTIDE SEQUENCE [LARGE SCALE GENOMIC DNA]</scope>
    <source>
        <strain evidence="6 7">YC6898</strain>
    </source>
</reference>
<dbReference type="PRINTS" id="PR00039">
    <property type="entry name" value="HTHLYSR"/>
</dbReference>
<evidence type="ECO:0000259" key="5">
    <source>
        <dbReference type="PROSITE" id="PS50931"/>
    </source>
</evidence>
<evidence type="ECO:0000256" key="3">
    <source>
        <dbReference type="ARBA" id="ARBA00023125"/>
    </source>
</evidence>
<dbReference type="GO" id="GO:0006351">
    <property type="term" value="P:DNA-templated transcription"/>
    <property type="evidence" value="ECO:0007669"/>
    <property type="project" value="TreeGrafter"/>
</dbReference>
<evidence type="ECO:0000256" key="4">
    <source>
        <dbReference type="ARBA" id="ARBA00023163"/>
    </source>
</evidence>
<dbReference type="InterPro" id="IPR005119">
    <property type="entry name" value="LysR_subst-bd"/>
</dbReference>
<dbReference type="PROSITE" id="PS50931">
    <property type="entry name" value="HTH_LYSR"/>
    <property type="match status" value="1"/>
</dbReference>
<dbReference type="InterPro" id="IPR036390">
    <property type="entry name" value="WH_DNA-bd_sf"/>
</dbReference>